<keyword evidence="3 4" id="KW-0326">Glycosidase</keyword>
<evidence type="ECO:0000313" key="5">
    <source>
        <dbReference type="EMBL" id="PQV48836.1"/>
    </source>
</evidence>
<dbReference type="GO" id="GO:0005975">
    <property type="term" value="P:carbohydrate metabolic process"/>
    <property type="evidence" value="ECO:0007669"/>
    <property type="project" value="InterPro"/>
</dbReference>
<dbReference type="InterPro" id="IPR006710">
    <property type="entry name" value="Glyco_hydro_43"/>
</dbReference>
<accession>A0A362X020</accession>
<evidence type="ECO:0000256" key="4">
    <source>
        <dbReference type="RuleBase" id="RU361187"/>
    </source>
</evidence>
<evidence type="ECO:0000256" key="3">
    <source>
        <dbReference type="ARBA" id="ARBA00023295"/>
    </source>
</evidence>
<dbReference type="Gene3D" id="2.115.10.20">
    <property type="entry name" value="Glycosyl hydrolase domain, family 43"/>
    <property type="match status" value="1"/>
</dbReference>
<dbReference type="PANTHER" id="PTHR22925">
    <property type="entry name" value="GLYCOSYL HYDROLASE 43 FAMILY MEMBER"/>
    <property type="match status" value="1"/>
</dbReference>
<dbReference type="SUPFAM" id="SSF75005">
    <property type="entry name" value="Arabinanase/levansucrase/invertase"/>
    <property type="match status" value="1"/>
</dbReference>
<comment type="similarity">
    <text evidence="1 4">Belongs to the glycosyl hydrolase 43 family.</text>
</comment>
<proteinExistence type="inferred from homology"/>
<dbReference type="InterPro" id="IPR023296">
    <property type="entry name" value="Glyco_hydro_beta-prop_sf"/>
</dbReference>
<dbReference type="EMBL" id="PVEO01000004">
    <property type="protein sequence ID" value="PQV48836.1"/>
    <property type="molecule type" value="Genomic_DNA"/>
</dbReference>
<keyword evidence="2 4" id="KW-0378">Hydrolase</keyword>
<evidence type="ECO:0000256" key="2">
    <source>
        <dbReference type="ARBA" id="ARBA00022801"/>
    </source>
</evidence>
<gene>
    <name evidence="5" type="ORF">CLV33_10441</name>
</gene>
<protein>
    <submittedName>
        <fullName evidence="5">Glycosyl hydrolase family 43</fullName>
    </submittedName>
</protein>
<dbReference type="GO" id="GO:0004553">
    <property type="term" value="F:hydrolase activity, hydrolyzing O-glycosyl compounds"/>
    <property type="evidence" value="ECO:0007669"/>
    <property type="project" value="InterPro"/>
</dbReference>
<name>A0A362X020_9FLAO</name>
<sequence>MNQENNKPVKNWLQKQLFLHFLIIFTIQLVVAQNITVNNELPRLDKEGNIVDAHDGRLIQFKDTFYWYGTSYGNTNGFTTKNHYVCYSSKDLKVWKKEGRLLPNQPEGVYYRPHVVYNKKNKNYVLWYNWYPKLWNGQFGVAISKSPTGPFKIVNSNVKMYRSDVGLGDFGLFVDDDETCYLSYNTIQNHQVSVEKLNEDYTASTMKNGGIIAEHMEAGTQFKKDGKYYLLTDYTCCFCNYGSGARVYISNNPLSGYELTTNINRYPGRPSYLLNNNNTTGTIYETLSSKEGVFDAVVVQFSENKTLSKIQIHQFTGNRPENCGNVDNPRVHPKIVEPTFNLYRWNYNQWETLDINETTIEKSALKQKTTLSFSTTNGTRFKIVPIKDNYTFNEFYINEINLFNGAIEIPNSAANFYITGQDIPQKQIIPAQQSYVTKIQTVKGDEYFWVGDLWGSASDNVKGHDYQYWSSPLQFNKDGTIKPLTWVGSWKL</sequence>
<reference evidence="5 6" key="1">
    <citation type="submission" date="2018-02" db="EMBL/GenBank/DDBJ databases">
        <title>Genomic Encyclopedia of Archaeal and Bacterial Type Strains, Phase II (KMG-II): from individual species to whole genera.</title>
        <authorList>
            <person name="Goeker M."/>
        </authorList>
    </citation>
    <scope>NUCLEOTIDE SEQUENCE [LARGE SCALE GENOMIC DNA]</scope>
    <source>
        <strain evidence="5 6">DSM 21165</strain>
    </source>
</reference>
<organism evidence="5 6">
    <name type="scientific">Jejuia pallidilutea</name>
    <dbReference type="NCBI Taxonomy" id="504487"/>
    <lineage>
        <taxon>Bacteria</taxon>
        <taxon>Pseudomonadati</taxon>
        <taxon>Bacteroidota</taxon>
        <taxon>Flavobacteriia</taxon>
        <taxon>Flavobacteriales</taxon>
        <taxon>Flavobacteriaceae</taxon>
        <taxon>Jejuia</taxon>
    </lineage>
</organism>
<dbReference type="AlphaFoldDB" id="A0A362X020"/>
<evidence type="ECO:0000256" key="1">
    <source>
        <dbReference type="ARBA" id="ARBA00009865"/>
    </source>
</evidence>
<evidence type="ECO:0000313" key="6">
    <source>
        <dbReference type="Proteomes" id="UP000251545"/>
    </source>
</evidence>
<dbReference type="PANTHER" id="PTHR22925:SF3">
    <property type="entry name" value="GLYCOSYL HYDROLASE FAMILY PROTEIN 43"/>
    <property type="match status" value="1"/>
</dbReference>
<dbReference type="Proteomes" id="UP000251545">
    <property type="component" value="Unassembled WGS sequence"/>
</dbReference>
<comment type="caution">
    <text evidence="5">The sequence shown here is derived from an EMBL/GenBank/DDBJ whole genome shotgun (WGS) entry which is preliminary data.</text>
</comment>
<dbReference type="Pfam" id="PF04616">
    <property type="entry name" value="Glyco_hydro_43"/>
    <property type="match status" value="1"/>
</dbReference>
<dbReference type="RefSeq" id="WP_105473466.1">
    <property type="nucleotide sequence ID" value="NZ_PVEO01000004.1"/>
</dbReference>